<evidence type="ECO:0000256" key="12">
    <source>
        <dbReference type="ARBA" id="ARBA00023033"/>
    </source>
</evidence>
<organism evidence="15 16">
    <name type="scientific">Bemisia tabaci</name>
    <name type="common">Sweetpotato whitefly</name>
    <name type="synonym">Aleurodes tabaci</name>
    <dbReference type="NCBI Taxonomy" id="7038"/>
    <lineage>
        <taxon>Eukaryota</taxon>
        <taxon>Metazoa</taxon>
        <taxon>Ecdysozoa</taxon>
        <taxon>Arthropoda</taxon>
        <taxon>Hexapoda</taxon>
        <taxon>Insecta</taxon>
        <taxon>Pterygota</taxon>
        <taxon>Neoptera</taxon>
        <taxon>Paraneoptera</taxon>
        <taxon>Hemiptera</taxon>
        <taxon>Sternorrhyncha</taxon>
        <taxon>Aleyrodoidea</taxon>
        <taxon>Aleyrodidae</taxon>
        <taxon>Aleyrodinae</taxon>
        <taxon>Bemisia</taxon>
    </lineage>
</organism>
<comment type="function">
    <text evidence="2">May be involved in the metabolism of insect hormones and in the breakdown of synthetic insecticides.</text>
</comment>
<comment type="subcellular location">
    <subcellularLocation>
        <location evidence="4">Endoplasmic reticulum membrane</location>
        <topology evidence="4">Peripheral membrane protein</topology>
    </subcellularLocation>
    <subcellularLocation>
        <location evidence="3">Microsome membrane</location>
        <topology evidence="3">Peripheral membrane protein</topology>
    </subcellularLocation>
</comment>
<evidence type="ECO:0008006" key="17">
    <source>
        <dbReference type="Google" id="ProtNLM"/>
    </source>
</evidence>
<dbReference type="GO" id="GO:0016712">
    <property type="term" value="F:oxidoreductase activity, acting on paired donors, with incorporation or reduction of molecular oxygen, reduced flavin or flavoprotein as one donor, and incorporation of one atom of oxygen"/>
    <property type="evidence" value="ECO:0007669"/>
    <property type="project" value="TreeGrafter"/>
</dbReference>
<protein>
    <recommendedName>
        <fullName evidence="17">Cytochrome P450</fullName>
    </recommendedName>
</protein>
<accession>A0A9P0A350</accession>
<dbReference type="GO" id="GO:0020037">
    <property type="term" value="F:heme binding"/>
    <property type="evidence" value="ECO:0007669"/>
    <property type="project" value="InterPro"/>
</dbReference>
<dbReference type="PANTHER" id="PTHR24300">
    <property type="entry name" value="CYTOCHROME P450 508A4-RELATED"/>
    <property type="match status" value="1"/>
</dbReference>
<dbReference type="PRINTS" id="PR00385">
    <property type="entry name" value="P450"/>
</dbReference>
<evidence type="ECO:0000256" key="2">
    <source>
        <dbReference type="ARBA" id="ARBA00003690"/>
    </source>
</evidence>
<dbReference type="PRINTS" id="PR00463">
    <property type="entry name" value="EP450I"/>
</dbReference>
<evidence type="ECO:0000256" key="6">
    <source>
        <dbReference type="ARBA" id="ARBA00022617"/>
    </source>
</evidence>
<dbReference type="InterPro" id="IPR050182">
    <property type="entry name" value="Cytochrome_P450_fam2"/>
</dbReference>
<evidence type="ECO:0000256" key="13">
    <source>
        <dbReference type="ARBA" id="ARBA00023136"/>
    </source>
</evidence>
<evidence type="ECO:0000256" key="8">
    <source>
        <dbReference type="ARBA" id="ARBA00022824"/>
    </source>
</evidence>
<evidence type="ECO:0000256" key="5">
    <source>
        <dbReference type="ARBA" id="ARBA00010617"/>
    </source>
</evidence>
<evidence type="ECO:0000256" key="11">
    <source>
        <dbReference type="ARBA" id="ARBA00023004"/>
    </source>
</evidence>
<dbReference type="Gene3D" id="1.10.630.10">
    <property type="entry name" value="Cytochrome P450"/>
    <property type="match status" value="1"/>
</dbReference>
<keyword evidence="11 14" id="KW-0408">Iron</keyword>
<dbReference type="GO" id="GO:0008395">
    <property type="term" value="F:steroid hydroxylase activity"/>
    <property type="evidence" value="ECO:0007669"/>
    <property type="project" value="TreeGrafter"/>
</dbReference>
<gene>
    <name evidence="15" type="ORF">BEMITA_LOCUS2551</name>
</gene>
<dbReference type="GO" id="GO:0005506">
    <property type="term" value="F:iron ion binding"/>
    <property type="evidence" value="ECO:0007669"/>
    <property type="project" value="InterPro"/>
</dbReference>
<dbReference type="EMBL" id="OU963871">
    <property type="protein sequence ID" value="CAH0383071.1"/>
    <property type="molecule type" value="Genomic_DNA"/>
</dbReference>
<comment type="similarity">
    <text evidence="5">Belongs to the cytochrome P450 family.</text>
</comment>
<dbReference type="InterPro" id="IPR036396">
    <property type="entry name" value="Cyt_P450_sf"/>
</dbReference>
<evidence type="ECO:0000256" key="14">
    <source>
        <dbReference type="PIRSR" id="PIRSR602401-1"/>
    </source>
</evidence>
<dbReference type="AlphaFoldDB" id="A0A9P0A350"/>
<dbReference type="GO" id="GO:0006082">
    <property type="term" value="P:organic acid metabolic process"/>
    <property type="evidence" value="ECO:0007669"/>
    <property type="project" value="TreeGrafter"/>
</dbReference>
<evidence type="ECO:0000256" key="1">
    <source>
        <dbReference type="ARBA" id="ARBA00001971"/>
    </source>
</evidence>
<dbReference type="Pfam" id="PF00067">
    <property type="entry name" value="p450"/>
    <property type="match status" value="1"/>
</dbReference>
<proteinExistence type="inferred from homology"/>
<evidence type="ECO:0000256" key="3">
    <source>
        <dbReference type="ARBA" id="ARBA00004174"/>
    </source>
</evidence>
<dbReference type="KEGG" id="btab:109037755"/>
<keyword evidence="10" id="KW-0560">Oxidoreductase</keyword>
<evidence type="ECO:0000313" key="15">
    <source>
        <dbReference type="EMBL" id="CAH0383071.1"/>
    </source>
</evidence>
<keyword evidence="16" id="KW-1185">Reference proteome</keyword>
<keyword evidence="9" id="KW-0492">Microsome</keyword>
<dbReference type="InterPro" id="IPR001128">
    <property type="entry name" value="Cyt_P450"/>
</dbReference>
<keyword evidence="8" id="KW-0256">Endoplasmic reticulum</keyword>
<evidence type="ECO:0000313" key="16">
    <source>
        <dbReference type="Proteomes" id="UP001152759"/>
    </source>
</evidence>
<dbReference type="Proteomes" id="UP001152759">
    <property type="component" value="Chromosome 10"/>
</dbReference>
<sequence length="500" mass="56588">MIYVVTFLVAILFAYVFKNFRRPKNFPPGPEGLKFVGNVPLIKRLSREQGGLHLAFSSLAEQFETSILGLQLGSDLVVVVFSEDNLAEVHLSDVFLARPDNFFTRLRTFGVRRGITITDGEVWLEQHKFALKHLHQLGFGKVMMKSLIKEELGHFIELLRSERENICVTKYLAPLVLNVLWTIVAGSRFSLDDPQLSRLLELMSSRGKAFDMSGGVLNQFPWIRFFAPEKSGYKLISSLNSQLRDFIVAEIETHKKTRTGEIRDFIDLYLSTIDDPETNKDIFNEDQLVAVCLDFFIAGSQTTSNTLGFALLAMVRHPDVQTKVQRCLDDAVAPGTCPSFTEEKRLNYVSAVLLESMRSCHVVPVTGPRRATQTTTVGGYTIPKGTTVLMSVHSILNDKKRWGDPEVFRPERFLDSDGNIVNSERLYFYGRGKRRCIGEALARNFIFQFFTSLLYHFEFSATPGKTLPTTPIPGITLSPQPYFVDVRPRHPAQTTEHRHG</sequence>
<dbReference type="CDD" id="cd20651">
    <property type="entry name" value="CYP15A1-like"/>
    <property type="match status" value="1"/>
</dbReference>
<dbReference type="SUPFAM" id="SSF48264">
    <property type="entry name" value="Cytochrome P450"/>
    <property type="match status" value="1"/>
</dbReference>
<comment type="cofactor">
    <cofactor evidence="1 14">
        <name>heme</name>
        <dbReference type="ChEBI" id="CHEBI:30413"/>
    </cofactor>
</comment>
<dbReference type="GO" id="GO:0006805">
    <property type="term" value="P:xenobiotic metabolic process"/>
    <property type="evidence" value="ECO:0007669"/>
    <property type="project" value="TreeGrafter"/>
</dbReference>
<dbReference type="InterPro" id="IPR002401">
    <property type="entry name" value="Cyt_P450_E_grp-I"/>
</dbReference>
<keyword evidence="7 14" id="KW-0479">Metal-binding</keyword>
<dbReference type="PANTHER" id="PTHR24300:SF376">
    <property type="entry name" value="CYTOCHROME P450 15A1"/>
    <property type="match status" value="1"/>
</dbReference>
<keyword evidence="6 14" id="KW-0349">Heme</keyword>
<dbReference type="GO" id="GO:0005789">
    <property type="term" value="C:endoplasmic reticulum membrane"/>
    <property type="evidence" value="ECO:0007669"/>
    <property type="project" value="UniProtKB-SubCell"/>
</dbReference>
<reference evidence="15" key="1">
    <citation type="submission" date="2021-12" db="EMBL/GenBank/DDBJ databases">
        <authorList>
            <person name="King R."/>
        </authorList>
    </citation>
    <scope>NUCLEOTIDE SEQUENCE</scope>
</reference>
<evidence type="ECO:0000256" key="10">
    <source>
        <dbReference type="ARBA" id="ARBA00023002"/>
    </source>
</evidence>
<evidence type="ECO:0000256" key="7">
    <source>
        <dbReference type="ARBA" id="ARBA00022723"/>
    </source>
</evidence>
<feature type="binding site" description="axial binding residue" evidence="14">
    <location>
        <position position="436"/>
    </location>
    <ligand>
        <name>heme</name>
        <dbReference type="ChEBI" id="CHEBI:30413"/>
    </ligand>
    <ligandPart>
        <name>Fe</name>
        <dbReference type="ChEBI" id="CHEBI:18248"/>
    </ligandPart>
</feature>
<keyword evidence="13" id="KW-0472">Membrane</keyword>
<evidence type="ECO:0000256" key="4">
    <source>
        <dbReference type="ARBA" id="ARBA00004406"/>
    </source>
</evidence>
<dbReference type="FunFam" id="1.10.630.10:FF:000238">
    <property type="entry name" value="Cytochrome P450 2A6"/>
    <property type="match status" value="1"/>
</dbReference>
<keyword evidence="12" id="KW-0503">Monooxygenase</keyword>
<name>A0A9P0A350_BEMTA</name>
<evidence type="ECO:0000256" key="9">
    <source>
        <dbReference type="ARBA" id="ARBA00022848"/>
    </source>
</evidence>